<gene>
    <name evidence="4" type="ORF">H9622_08590</name>
</gene>
<dbReference type="Gene3D" id="3.40.50.300">
    <property type="entry name" value="P-loop containing nucleotide triphosphate hydrolases"/>
    <property type="match status" value="1"/>
</dbReference>
<dbReference type="PANTHER" id="PTHR16305">
    <property type="entry name" value="TESTICULAR SOLUBLE ADENYLYL CYCLASE"/>
    <property type="match status" value="1"/>
</dbReference>
<evidence type="ECO:0000256" key="2">
    <source>
        <dbReference type="ARBA" id="ARBA00022840"/>
    </source>
</evidence>
<dbReference type="CDD" id="cd06170">
    <property type="entry name" value="LuxR_C_like"/>
    <property type="match status" value="1"/>
</dbReference>
<dbReference type="SUPFAM" id="SSF52540">
    <property type="entry name" value="P-loop containing nucleoside triphosphate hydrolases"/>
    <property type="match status" value="1"/>
</dbReference>
<keyword evidence="2" id="KW-0067">ATP-binding</keyword>
<dbReference type="InterPro" id="IPR027417">
    <property type="entry name" value="P-loop_NTPase"/>
</dbReference>
<dbReference type="Pfam" id="PF13191">
    <property type="entry name" value="AAA_16"/>
    <property type="match status" value="1"/>
</dbReference>
<name>A0ABR8X481_9MICO</name>
<protein>
    <submittedName>
        <fullName evidence="4">AAA family ATPase</fullName>
    </submittedName>
</protein>
<comment type="caution">
    <text evidence="4">The sequence shown here is derived from an EMBL/GenBank/DDBJ whole genome shotgun (WGS) entry which is preliminary data.</text>
</comment>
<organism evidence="4 5">
    <name type="scientific">Microbacterium gallinarum</name>
    <dbReference type="NCBI Taxonomy" id="2762209"/>
    <lineage>
        <taxon>Bacteria</taxon>
        <taxon>Bacillati</taxon>
        <taxon>Actinomycetota</taxon>
        <taxon>Actinomycetes</taxon>
        <taxon>Micrococcales</taxon>
        <taxon>Microbacteriaceae</taxon>
        <taxon>Microbacterium</taxon>
    </lineage>
</organism>
<dbReference type="SMART" id="SM00421">
    <property type="entry name" value="HTH_LUXR"/>
    <property type="match status" value="1"/>
</dbReference>
<dbReference type="Gene3D" id="1.10.10.10">
    <property type="entry name" value="Winged helix-like DNA-binding domain superfamily/Winged helix DNA-binding domain"/>
    <property type="match status" value="1"/>
</dbReference>
<dbReference type="InterPro" id="IPR016032">
    <property type="entry name" value="Sig_transdc_resp-reg_C-effctor"/>
</dbReference>
<feature type="domain" description="HTH luxR-type" evidence="3">
    <location>
        <begin position="887"/>
        <end position="952"/>
    </location>
</feature>
<keyword evidence="1" id="KW-0547">Nucleotide-binding</keyword>
<dbReference type="InterPro" id="IPR011990">
    <property type="entry name" value="TPR-like_helical_dom_sf"/>
</dbReference>
<dbReference type="PRINTS" id="PR00038">
    <property type="entry name" value="HTHLUXR"/>
</dbReference>
<evidence type="ECO:0000256" key="1">
    <source>
        <dbReference type="ARBA" id="ARBA00022741"/>
    </source>
</evidence>
<reference evidence="4 5" key="1">
    <citation type="submission" date="2020-08" db="EMBL/GenBank/DDBJ databases">
        <title>A Genomic Blueprint of the Chicken Gut Microbiome.</title>
        <authorList>
            <person name="Gilroy R."/>
            <person name="Ravi A."/>
            <person name="Getino M."/>
            <person name="Pursley I."/>
            <person name="Horton D.L."/>
            <person name="Alikhan N.-F."/>
            <person name="Baker D."/>
            <person name="Gharbi K."/>
            <person name="Hall N."/>
            <person name="Watson M."/>
            <person name="Adriaenssens E.M."/>
            <person name="Foster-Nyarko E."/>
            <person name="Jarju S."/>
            <person name="Secka A."/>
            <person name="Antonio M."/>
            <person name="Oren A."/>
            <person name="Chaudhuri R."/>
            <person name="La Ragione R.M."/>
            <person name="Hildebrand F."/>
            <person name="Pallen M.J."/>
        </authorList>
    </citation>
    <scope>NUCLEOTIDE SEQUENCE [LARGE SCALE GENOMIC DNA]</scope>
    <source>
        <strain evidence="4 5">Sa1CUA4</strain>
    </source>
</reference>
<dbReference type="EMBL" id="JACSPM010000002">
    <property type="protein sequence ID" value="MBD8023646.1"/>
    <property type="molecule type" value="Genomic_DNA"/>
</dbReference>
<dbReference type="PROSITE" id="PS50043">
    <property type="entry name" value="HTH_LUXR_2"/>
    <property type="match status" value="1"/>
</dbReference>
<dbReference type="InterPro" id="IPR041664">
    <property type="entry name" value="AAA_16"/>
</dbReference>
<dbReference type="Gene3D" id="1.25.40.10">
    <property type="entry name" value="Tetratricopeptide repeat domain"/>
    <property type="match status" value="1"/>
</dbReference>
<evidence type="ECO:0000313" key="4">
    <source>
        <dbReference type="EMBL" id="MBD8023646.1"/>
    </source>
</evidence>
<evidence type="ECO:0000259" key="3">
    <source>
        <dbReference type="PROSITE" id="PS50043"/>
    </source>
</evidence>
<proteinExistence type="predicted"/>
<dbReference type="Proteomes" id="UP000602532">
    <property type="component" value="Unassembled WGS sequence"/>
</dbReference>
<dbReference type="InterPro" id="IPR036388">
    <property type="entry name" value="WH-like_DNA-bd_sf"/>
</dbReference>
<sequence length="953" mass="101763">MIGRRAELDTLLDAFDEGRTGHPRTVIVRGEAGIGKTRLVQEFLTAAALRRDGDAPLVVAIGQCVDLGPIGAPFGPIRRVLRDLHTAVGTEALRAAAGSPAVIATLAALVPGIADDAVGGDQRPGEFAEAIEVLLESLSADRHVVVVIEDLQWADAATLALLKTLASTLRGRHLTIAATYRSDDIDRFHPLRPVLAELDRTRAIIRIEIGRLSPDEVAEQVAQLAADARDVEALAERSGGIPFLVEELVDLGDRGLPDTLRELVLARYSRLSDEGQETVRAMAAGGMHTDHDVLVAVSALDDHALDLAVREAIDARVVLADGAGYAFRHALTQEAVHAEMLPSERVRVHRRYAEFLASDRRDSPDAISAIAEHWLAARDLTAAFDATVAALAHSQTGFSPATSAKLAERLTELWDQVPDAATRAGTTLPQLHLEAAQAWHDLGDTERALRSANEGLAVCPDDPLTRAGLLRQRFVEVYNTEHRNRRDDLLAAIALLEESEDPRARVLLSRILSNLAIGEHGEEAAEHAARAIGIAEEAGDAAALAVALTIESWRIADDDDDPPRALEPIERAAALTLDPALRAYVAVAHVDLLQRLGRYDEAVRLGQLHHADAVRAGIERGSGTSIAFSLARALFSVGRPDEGLTFARRAHRLSERGSRGSVLRLIAMHYAWNDEAGVRTALIASERATIEESVRANPEKHGSWAIDRADASLTRPGGGVPRLPGDDELLDDVLTVAQQASSPQIGRYAALTASMMLASSDGGSADDERRTRLRAVTDTWPQRGAAPAFAAFVRAMVTMSSGAPAAERIAAWRALDSDLLPIWHRHIASLGLADALIDSGGRDEAAAILERVRDEASVHGTARVARWAADLAEQAGLWAGSAGSAIGDSTIAALTPRERQVLELVAEGLTNPQIGRRLYISPKTASVHVSAILAKIGASNRAEAAALFAASGI</sequence>
<evidence type="ECO:0000313" key="5">
    <source>
        <dbReference type="Proteomes" id="UP000602532"/>
    </source>
</evidence>
<dbReference type="Pfam" id="PF00196">
    <property type="entry name" value="GerE"/>
    <property type="match status" value="1"/>
</dbReference>
<accession>A0ABR8X481</accession>
<keyword evidence="5" id="KW-1185">Reference proteome</keyword>
<dbReference type="SUPFAM" id="SSF46894">
    <property type="entry name" value="C-terminal effector domain of the bipartite response regulators"/>
    <property type="match status" value="1"/>
</dbReference>
<dbReference type="PANTHER" id="PTHR16305:SF35">
    <property type="entry name" value="TRANSCRIPTIONAL ACTIVATOR DOMAIN"/>
    <property type="match status" value="1"/>
</dbReference>
<dbReference type="InterPro" id="IPR000792">
    <property type="entry name" value="Tscrpt_reg_LuxR_C"/>
</dbReference>